<keyword evidence="9" id="KW-1185">Reference proteome</keyword>
<feature type="transmembrane region" description="Helical" evidence="7">
    <location>
        <begin position="69"/>
        <end position="88"/>
    </location>
</feature>
<evidence type="ECO:0000256" key="1">
    <source>
        <dbReference type="ARBA" id="ARBA00004651"/>
    </source>
</evidence>
<dbReference type="InterPro" id="IPR019108">
    <property type="entry name" value="Caa3_assmbl_CtaG-rel"/>
</dbReference>
<feature type="transmembrane region" description="Helical" evidence="7">
    <location>
        <begin position="210"/>
        <end position="232"/>
    </location>
</feature>
<dbReference type="Pfam" id="PF09678">
    <property type="entry name" value="Caa3_CtaG"/>
    <property type="match status" value="1"/>
</dbReference>
<feature type="transmembrane region" description="Helical" evidence="7">
    <location>
        <begin position="176"/>
        <end position="198"/>
    </location>
</feature>
<keyword evidence="4 7" id="KW-1133">Transmembrane helix</keyword>
<gene>
    <name evidence="8" type="ORF">LG943_16205</name>
</gene>
<evidence type="ECO:0000313" key="9">
    <source>
        <dbReference type="Proteomes" id="UP001140076"/>
    </source>
</evidence>
<evidence type="ECO:0000256" key="2">
    <source>
        <dbReference type="ARBA" id="ARBA00022475"/>
    </source>
</evidence>
<evidence type="ECO:0000256" key="4">
    <source>
        <dbReference type="ARBA" id="ARBA00022989"/>
    </source>
</evidence>
<reference evidence="8" key="1">
    <citation type="submission" date="2021-10" db="EMBL/GenBank/DDBJ databases">
        <title>Streptomonospora sp. nov., isolated from mangrove soil.</title>
        <authorList>
            <person name="Chen X."/>
            <person name="Ge X."/>
            <person name="Liu W."/>
        </authorList>
    </citation>
    <scope>NUCLEOTIDE SEQUENCE</scope>
    <source>
        <strain evidence="8">S1-112</strain>
    </source>
</reference>
<feature type="transmembrane region" description="Helical" evidence="7">
    <location>
        <begin position="252"/>
        <end position="271"/>
    </location>
</feature>
<evidence type="ECO:0000256" key="6">
    <source>
        <dbReference type="SAM" id="MobiDB-lite"/>
    </source>
</evidence>
<evidence type="ECO:0000256" key="5">
    <source>
        <dbReference type="ARBA" id="ARBA00023136"/>
    </source>
</evidence>
<comment type="subcellular location">
    <subcellularLocation>
        <location evidence="1">Cell membrane</location>
        <topology evidence="1">Multi-pass membrane protein</topology>
    </subcellularLocation>
</comment>
<accession>A0A9X3SEG1</accession>
<evidence type="ECO:0000256" key="3">
    <source>
        <dbReference type="ARBA" id="ARBA00022692"/>
    </source>
</evidence>
<proteinExistence type="predicted"/>
<feature type="transmembrane region" description="Helical" evidence="7">
    <location>
        <begin position="143"/>
        <end position="164"/>
    </location>
</feature>
<keyword evidence="5 7" id="KW-0472">Membrane</keyword>
<dbReference type="RefSeq" id="WP_270073106.1">
    <property type="nucleotide sequence ID" value="NZ_JAJAQC010000027.1"/>
</dbReference>
<keyword evidence="2" id="KW-1003">Cell membrane</keyword>
<keyword evidence="3 7" id="KW-0812">Transmembrane</keyword>
<feature type="transmembrane region" description="Helical" evidence="7">
    <location>
        <begin position="100"/>
        <end position="123"/>
    </location>
</feature>
<name>A0A9X3SEG1_9ACTN</name>
<dbReference type="AlphaFoldDB" id="A0A9X3SEG1"/>
<comment type="caution">
    <text evidence="8">The sequence shown here is derived from an EMBL/GenBank/DDBJ whole genome shotgun (WGS) entry which is preliminary data.</text>
</comment>
<evidence type="ECO:0000256" key="7">
    <source>
        <dbReference type="SAM" id="Phobius"/>
    </source>
</evidence>
<feature type="transmembrane region" description="Helical" evidence="7">
    <location>
        <begin position="37"/>
        <end position="57"/>
    </location>
</feature>
<dbReference type="Proteomes" id="UP001140076">
    <property type="component" value="Unassembled WGS sequence"/>
</dbReference>
<dbReference type="GO" id="GO:0005886">
    <property type="term" value="C:plasma membrane"/>
    <property type="evidence" value="ECO:0007669"/>
    <property type="project" value="UniProtKB-SubCell"/>
</dbReference>
<feature type="region of interest" description="Disordered" evidence="6">
    <location>
        <begin position="281"/>
        <end position="320"/>
    </location>
</feature>
<protein>
    <submittedName>
        <fullName evidence="8">Cytochrome c oxidase assembly protein</fullName>
    </submittedName>
</protein>
<sequence length="320" mass="32554">MHGHGPPGGGSPGHGPPNHGVPGGADHAGVALGAGEWAVAGVLAAAVLAYGAGVLALWLRDTDWPGRRLALWVCGWLCAGAALLGPLAERAHHDFAAHMAGHVLLGMLAPLLLVLAAPVTLALRALPRRRDRALGRLLASRPAGAVAHPLTAAVLNMGGLWVLYRTGLYAAAATDAWWHAAVHVHVLAAGYLFAFAVLGGPDPAPHRPAAPWRAAVLVGALAAHNVLAKVVYADPPPGVAAEQARAAGQVMYYGGAPVEIALIVLLCAAWLGPRNEYGARAGTGGSARGRAPRPSAPLTAGRGRRPAARRAGRTAARTAD</sequence>
<organism evidence="8 9">
    <name type="scientific">Streptomonospora mangrovi</name>
    <dbReference type="NCBI Taxonomy" id="2883123"/>
    <lineage>
        <taxon>Bacteria</taxon>
        <taxon>Bacillati</taxon>
        <taxon>Actinomycetota</taxon>
        <taxon>Actinomycetes</taxon>
        <taxon>Streptosporangiales</taxon>
        <taxon>Nocardiopsidaceae</taxon>
        <taxon>Streptomonospora</taxon>
    </lineage>
</organism>
<dbReference type="EMBL" id="JAJAQC010000027">
    <property type="protein sequence ID" value="MDA0565843.1"/>
    <property type="molecule type" value="Genomic_DNA"/>
</dbReference>
<feature type="compositionally biased region" description="Basic residues" evidence="6">
    <location>
        <begin position="302"/>
        <end position="312"/>
    </location>
</feature>
<evidence type="ECO:0000313" key="8">
    <source>
        <dbReference type="EMBL" id="MDA0565843.1"/>
    </source>
</evidence>
<feature type="region of interest" description="Disordered" evidence="6">
    <location>
        <begin position="1"/>
        <end position="24"/>
    </location>
</feature>
<feature type="compositionally biased region" description="Low complexity" evidence="6">
    <location>
        <begin position="288"/>
        <end position="301"/>
    </location>
</feature>
<feature type="compositionally biased region" description="Gly residues" evidence="6">
    <location>
        <begin position="1"/>
        <end position="13"/>
    </location>
</feature>